<feature type="domain" description="Golvesin/Xly CBD-like" evidence="1">
    <location>
        <begin position="213"/>
        <end position="342"/>
    </location>
</feature>
<proteinExistence type="predicted"/>
<dbReference type="Gene3D" id="2.60.40.10">
    <property type="entry name" value="Immunoglobulins"/>
    <property type="match status" value="2"/>
</dbReference>
<name>A0ABY1JKX0_9BACL</name>
<dbReference type="Pfam" id="PF25275">
    <property type="entry name" value="Golvesin_C"/>
    <property type="match status" value="4"/>
</dbReference>
<dbReference type="SUPFAM" id="SSF81296">
    <property type="entry name" value="E set domains"/>
    <property type="match status" value="2"/>
</dbReference>
<comment type="caution">
    <text evidence="2">The sequence shown here is derived from an EMBL/GenBank/DDBJ whole genome shotgun (WGS) entry which is preliminary data.</text>
</comment>
<dbReference type="EMBL" id="FTNK01000001">
    <property type="protein sequence ID" value="SIQ36398.1"/>
    <property type="molecule type" value="Genomic_DNA"/>
</dbReference>
<feature type="domain" description="Golvesin/Xly CBD-like" evidence="1">
    <location>
        <begin position="1528"/>
        <end position="1646"/>
    </location>
</feature>
<evidence type="ECO:0000259" key="1">
    <source>
        <dbReference type="Pfam" id="PF25275"/>
    </source>
</evidence>
<dbReference type="Proteomes" id="UP000186666">
    <property type="component" value="Unassembled WGS sequence"/>
</dbReference>
<evidence type="ECO:0000313" key="3">
    <source>
        <dbReference type="Proteomes" id="UP000186666"/>
    </source>
</evidence>
<organism evidence="2 3">
    <name type="scientific">Paenibacillus macquariensis</name>
    <dbReference type="NCBI Taxonomy" id="948756"/>
    <lineage>
        <taxon>Bacteria</taxon>
        <taxon>Bacillati</taxon>
        <taxon>Bacillota</taxon>
        <taxon>Bacilli</taxon>
        <taxon>Bacillales</taxon>
        <taxon>Paenibacillaceae</taxon>
        <taxon>Paenibacillus</taxon>
    </lineage>
</organism>
<reference evidence="2 3" key="1">
    <citation type="submission" date="2017-01" db="EMBL/GenBank/DDBJ databases">
        <authorList>
            <person name="Varghese N."/>
            <person name="Submissions S."/>
        </authorList>
    </citation>
    <scope>NUCLEOTIDE SEQUENCE [LARGE SCALE GENOMIC DNA]</scope>
    <source>
        <strain evidence="2 3">ATCC 23464</strain>
    </source>
</reference>
<dbReference type="InterPro" id="IPR013783">
    <property type="entry name" value="Ig-like_fold"/>
</dbReference>
<sequence>MIKRKLFFLIVFIVTILVPFSLVGIRTAYAETLPYKTIIIDDGSIKINDVVTPDVGNENNGYSAPNWTTSTGVKGYDNSSSKYTSTEGRTISWKPRLEAGTARISLYKLNWEDKADSNVKIEIVHNGTTDVLFMDLRPSFGAPAGWVDLGEYYFSGVGEEFVKLTRSTSTTSTILTRADAVKFEGNIQQKEPYKTIIIDDGSITIDDVVTTDVDNANNGYSAPYWTTSTGVKGYNNSSSKFTDAVGRSITWNPRLEAGTARISFNKLDWADKADSNVKIEIVHNGITDVMFMDLRPSSGPSVGWVDLGSYYFSGDDSEFVRLTRTQPTTGTIITRADAVKFEGDIRQQAPPLPPLRSRTLANLSYTEKGSIENASYKATFYEAAWDGGKSIVRDMFYKDTDTGNWVPVINNVAERLEEQWVLLDGNAGSRTNYYDTMNKRWITFDEIDFPDSHTAILTDSSHGSDYDFQVNWSMAGEKPDVSFAFTPRRDGNYVIGYQSFTTEQISGVNEVLNGFRSHAKMVGSVESTSLRELSAPMSLVEKNDGSGNPLTYGVFVPSDELPVEFEPTGGVTKQRLGMSLVNNEGSVQPILYAPQFGTYSQMTAESTYQFHMGLIAQKSNLYESYADILRNEYGYSAYRDNVSDQSLTDAMFNMIDLLKIEPQGDDSVDYVPSPSGWWSRAKGFIDIENEDSVRTSSNAVLLGAYYLTGDDQLYDTRALPSVQYGLSRNGIGWSPTQKPVYGVPSLWKMATLPFDFSSVSAVNQMMGTSAGIGALAQEEYLVRDPDQKDRGPIIQPLMMYRMTGDARYLQAAKAAADSYIIQHIDTPESVNVSKNEFIYYYSKLWMEILELYEETKDPKYLNAAYKEAKRYATMFVARPVTEGTVTIPQPETYNYAESFHWPESGKYDYPRSKLPEDVAGGVQAESWLISPNGLTFEAGSTTGYYRMNAQEAPFMLRLSLYTGDKLLQDIAHNAVIGRYSSYPGYYYKGFAISQLEPNFPLEGPSGATSIYYHHMPAQLGQTMDYLISEQSLKSNGSISFPSVFETNFLWFKYHLYGNKPGHFYGNSDVWLWMPKGIIQTNHPQLNWITGESGNKFYIGLSNESTAEVQTPIELNAQIIGFNPVQDYTVTIIRDNGTPEQAVMSGGIIQATVSSKGITAIIVEGLDIDVPLHQVRTADTSDASYFFDIHSPIDAVKGMLIVKPDETAYDAYVQAKTTKPATIHYSLDGGATYTTIPDTIYPMEWSIRVNDLSQTFTYYVESDGKQTRKRTLYLPDQVTVTPVQPDWQDGSSIIVDNTEAETEGVWIRDTTANDYYYDNYVYAKSTAGTATSRIVWRPELPESVTYSVYYKLPQITATSENWATNASFTVYYSGGSETVTVDETTANGTWVHLGAYPFAAGDSGYVELTNKANKSRVVADAMMWVDPNKMPQLESAVILSDRDELQMTQTAQLSVTGYLDNGLIGDLAQANVQYFVDRTDLAEVDSSGLLTLLSLDVETDHIEVWATVTIDGVTLTTPPLTITIRDLTVIVDSTNTTGLYTTEGSWSQSNLAGYKIGVKSRYSTVQGSSATWKGQFPEGKYTVSIYKLVHTTANDNYVKVEVKHQSVTEVTYIDATVGSSGWVNLGTFDFTGDGSEYVRLTRVTPTTVDPPTLPADMIYTRVDAVKFERHSVSPALPANGVPGKPTLSNNSGVATGLNDGNYEVTMNMWWGNNGSLYKLYENGQLIQTKSLADVSPAAQTSIIPIQGKPNGTYVYTCELSNLYGTTSCDPHTVTVAEANPGKPVLSSDNWDQDGNYNITANMWWGTNAAQYRLYENGELIETQSLSSQTPSAQSAITQISGKAPGTYQYRGEFMNGSGTTVSDVIQVIVK</sequence>
<gene>
    <name evidence="2" type="ORF">SAMN05421578_101415</name>
</gene>
<dbReference type="InterPro" id="IPR014756">
    <property type="entry name" value="Ig_E-set"/>
</dbReference>
<dbReference type="InterPro" id="IPR033803">
    <property type="entry name" value="CBD-like_Golvesin-Xly"/>
</dbReference>
<feature type="domain" description="Golvesin/Xly CBD-like" evidence="1">
    <location>
        <begin position="64"/>
        <end position="184"/>
    </location>
</feature>
<dbReference type="SUPFAM" id="SSF48208">
    <property type="entry name" value="Six-hairpin glycosidases"/>
    <property type="match status" value="1"/>
</dbReference>
<accession>A0ABY1JKX0</accession>
<protein>
    <recommendedName>
        <fullName evidence="1">Golvesin/Xly CBD-like domain-containing protein</fullName>
    </recommendedName>
</protein>
<evidence type="ECO:0000313" key="2">
    <source>
        <dbReference type="EMBL" id="SIQ36398.1"/>
    </source>
</evidence>
<keyword evidence="3" id="KW-1185">Reference proteome</keyword>
<dbReference type="RefSeq" id="WP_068589680.1">
    <property type="nucleotide sequence ID" value="NZ_FTNK01000001.1"/>
</dbReference>
<feature type="domain" description="Golvesin/Xly CBD-like" evidence="1">
    <location>
        <begin position="1292"/>
        <end position="1422"/>
    </location>
</feature>
<dbReference type="InterPro" id="IPR008928">
    <property type="entry name" value="6-hairpin_glycosidase_sf"/>
</dbReference>
<dbReference type="Gene3D" id="1.50.10.20">
    <property type="match status" value="1"/>
</dbReference>